<comment type="caution">
    <text evidence="10">The sequence shown here is derived from an EMBL/GenBank/DDBJ whole genome shotgun (WGS) entry which is preliminary data.</text>
</comment>
<dbReference type="InterPro" id="IPR004089">
    <property type="entry name" value="MCPsignal_dom"/>
</dbReference>
<evidence type="ECO:0000259" key="8">
    <source>
        <dbReference type="PROSITE" id="PS50885"/>
    </source>
</evidence>
<dbReference type="InterPro" id="IPR013587">
    <property type="entry name" value="Nitrate/nitrite_sensing"/>
</dbReference>
<feature type="transmembrane region" description="Helical" evidence="6">
    <location>
        <begin position="309"/>
        <end position="331"/>
    </location>
</feature>
<feature type="domain" description="Methyl-accepting transducer" evidence="7">
    <location>
        <begin position="616"/>
        <end position="845"/>
    </location>
</feature>
<keyword evidence="11" id="KW-1185">Reference proteome</keyword>
<dbReference type="AlphaFoldDB" id="A0A850RIL0"/>
<dbReference type="InterPro" id="IPR004090">
    <property type="entry name" value="Chemotax_Me-accpt_rcpt"/>
</dbReference>
<dbReference type="RefSeq" id="WP_176975633.1">
    <property type="nucleotide sequence ID" value="NZ_JABZEO010000003.1"/>
</dbReference>
<dbReference type="PROSITE" id="PS50906">
    <property type="entry name" value="NIT"/>
    <property type="match status" value="1"/>
</dbReference>
<evidence type="ECO:0000256" key="6">
    <source>
        <dbReference type="SAM" id="Phobius"/>
    </source>
</evidence>
<dbReference type="SUPFAM" id="SSF58104">
    <property type="entry name" value="Methyl-accepting chemotaxis protein (MCP) signaling domain"/>
    <property type="match status" value="1"/>
</dbReference>
<dbReference type="CDD" id="cd11386">
    <property type="entry name" value="MCP_signal"/>
    <property type="match status" value="1"/>
</dbReference>
<dbReference type="Gene3D" id="6.10.340.10">
    <property type="match status" value="1"/>
</dbReference>
<feature type="domain" description="HAMP" evidence="8">
    <location>
        <begin position="559"/>
        <end position="611"/>
    </location>
</feature>
<dbReference type="PANTHER" id="PTHR43531:SF14">
    <property type="entry name" value="METHYL-ACCEPTING CHEMOTAXIS PROTEIN I-RELATED"/>
    <property type="match status" value="1"/>
</dbReference>
<sequence>MLNRLKIKTKLLLLAGVPALALVILTLIGVTRLTTEISEVRHAQDIAALVTALGEVAHELQKERGMSAGFLASRGAKFADRLPGQRAASDSEITGLSAAFAAVDLARTPPEYSRLLQAAITGLDRVAELRTRIDSLAVPPTESFKIYSDTIADLLEVATRSGNELPNAGIARLANAKSALLYLKERNGQERAILSGAFSAGRITAPNYEILLTLISDQASFQRLTLAFATPAQRTALESALDHASVKEVEQVEMMVRDLGVGAELFYPPELWFDQITAKIDRLRTVEESFSRDIADAVSEQARRAGTTLAAFLLLTGLTLLATLWLGVLIVRGILRQMGGEPAFAVAVARSIADGALDKDIPLRSGDGASLLAAMKHMQQELRERIESERRLAAESRRIQSALDKASTNVMVIDDAERIIYMNAAVTRLMHDAESDIRRALPGFRADALLGSPFASLQPQSATDGHDTSLSALTEERIEEIQLGGRLFRRVANPVLDEQGKRLGSVVEWTDRTNEVAIERELSAVVEAAVHGDFSGRLDLSGKSGFFRRMSEGLNQLLGIVSSGLGDLARVMNAIAKGDLSQDITAEYEGTFGRLKSDTNATLEQLREVVGRILESSTAINSAAQEISSGNLDLSARTESQAGSLEQTASSMERFNTSVQRNARNAQQANELASTANQRIQRGGETVRSVVGTMDGIQESSRRIADIISVIDSIAFQTNILALNAAVEAARAGEQGKGFAVVALEVRQLAQRSAQAAKEIKTLILDSMGKVDGGARLARQAGAEMDEVVESFHQVAALISEIADASLEQSTGIDQVTRSITQIDSMTQQNAALVEQAAATTESLEDQARELAHAVSIFKLDARTSLIEVTR</sequence>
<feature type="transmembrane region" description="Helical" evidence="6">
    <location>
        <begin position="12"/>
        <end position="31"/>
    </location>
</feature>
<dbReference type="Pfam" id="PF18947">
    <property type="entry name" value="HAMP_2"/>
    <property type="match status" value="1"/>
</dbReference>
<evidence type="ECO:0000256" key="3">
    <source>
        <dbReference type="ARBA" id="ARBA00023224"/>
    </source>
</evidence>
<dbReference type="GO" id="GO:0004888">
    <property type="term" value="F:transmembrane signaling receptor activity"/>
    <property type="evidence" value="ECO:0007669"/>
    <property type="project" value="InterPro"/>
</dbReference>
<dbReference type="InterPro" id="IPR051310">
    <property type="entry name" value="MCP_chemotaxis"/>
</dbReference>
<dbReference type="InterPro" id="IPR010910">
    <property type="entry name" value="Nitrate/nitrite_sensing_bac"/>
</dbReference>
<dbReference type="PROSITE" id="PS50885">
    <property type="entry name" value="HAMP"/>
    <property type="match status" value="1"/>
</dbReference>
<reference evidence="10 11" key="1">
    <citation type="submission" date="2020-06" db="EMBL/GenBank/DDBJ databases">
        <title>Whole-genome sequence of Allochromatium humboldtianum DSM 21881, type strain.</title>
        <authorList>
            <person name="Kyndt J.A."/>
            <person name="Meyer T.E."/>
        </authorList>
    </citation>
    <scope>NUCLEOTIDE SEQUENCE [LARGE SCALE GENOMIC DNA]</scope>
    <source>
        <strain evidence="10 11">DSM 21881</strain>
    </source>
</reference>
<evidence type="ECO:0000256" key="4">
    <source>
        <dbReference type="ARBA" id="ARBA00029447"/>
    </source>
</evidence>
<dbReference type="PANTHER" id="PTHR43531">
    <property type="entry name" value="PROTEIN ICFG"/>
    <property type="match status" value="1"/>
</dbReference>
<dbReference type="EMBL" id="JABZEO010000003">
    <property type="protein sequence ID" value="NVZ08873.1"/>
    <property type="molecule type" value="Genomic_DNA"/>
</dbReference>
<dbReference type="Pfam" id="PF00015">
    <property type="entry name" value="MCPsignal"/>
    <property type="match status" value="1"/>
</dbReference>
<protein>
    <submittedName>
        <fullName evidence="10">Nitrate- and nitrite sensing domain-containing protein</fullName>
    </submittedName>
</protein>
<gene>
    <name evidence="10" type="ORF">HW932_06325</name>
</gene>
<name>A0A850RIL0_9GAMM</name>
<comment type="similarity">
    <text evidence="4">Belongs to the methyl-accepting chemotaxis (MCP) protein family.</text>
</comment>
<dbReference type="Pfam" id="PF13188">
    <property type="entry name" value="PAS_8"/>
    <property type="match status" value="1"/>
</dbReference>
<evidence type="ECO:0000259" key="9">
    <source>
        <dbReference type="PROSITE" id="PS50906"/>
    </source>
</evidence>
<dbReference type="SUPFAM" id="SSF55785">
    <property type="entry name" value="PYP-like sensor domain (PAS domain)"/>
    <property type="match status" value="1"/>
</dbReference>
<feature type="domain" description="NIT" evidence="9">
    <location>
        <begin position="51"/>
        <end position="301"/>
    </location>
</feature>
<dbReference type="FunFam" id="1.10.287.950:FF:000001">
    <property type="entry name" value="Methyl-accepting chemotaxis sensory transducer"/>
    <property type="match status" value="1"/>
</dbReference>
<keyword evidence="6" id="KW-0472">Membrane</keyword>
<evidence type="ECO:0000259" key="7">
    <source>
        <dbReference type="PROSITE" id="PS50111"/>
    </source>
</evidence>
<evidence type="ECO:0000256" key="5">
    <source>
        <dbReference type="PROSITE-ProRule" id="PRU00284"/>
    </source>
</evidence>
<dbReference type="SMART" id="SM00283">
    <property type="entry name" value="MA"/>
    <property type="match status" value="1"/>
</dbReference>
<dbReference type="Gene3D" id="3.30.450.20">
    <property type="entry name" value="PAS domain"/>
    <property type="match status" value="1"/>
</dbReference>
<dbReference type="Gene3D" id="1.10.287.950">
    <property type="entry name" value="Methyl-accepting chemotaxis protein"/>
    <property type="match status" value="1"/>
</dbReference>
<keyword evidence="2" id="KW-0488">Methylation</keyword>
<dbReference type="InterPro" id="IPR035965">
    <property type="entry name" value="PAS-like_dom_sf"/>
</dbReference>
<keyword evidence="3 5" id="KW-0807">Transducer</keyword>
<dbReference type="SMART" id="SM00304">
    <property type="entry name" value="HAMP"/>
    <property type="match status" value="3"/>
</dbReference>
<evidence type="ECO:0000313" key="11">
    <source>
        <dbReference type="Proteomes" id="UP000592294"/>
    </source>
</evidence>
<organism evidence="10 11">
    <name type="scientific">Allochromatium humboldtianum</name>
    <dbReference type="NCBI Taxonomy" id="504901"/>
    <lineage>
        <taxon>Bacteria</taxon>
        <taxon>Pseudomonadati</taxon>
        <taxon>Pseudomonadota</taxon>
        <taxon>Gammaproteobacteria</taxon>
        <taxon>Chromatiales</taxon>
        <taxon>Chromatiaceae</taxon>
        <taxon>Allochromatium</taxon>
    </lineage>
</organism>
<dbReference type="GO" id="GO:0005886">
    <property type="term" value="C:plasma membrane"/>
    <property type="evidence" value="ECO:0007669"/>
    <property type="project" value="TreeGrafter"/>
</dbReference>
<dbReference type="InterPro" id="IPR003660">
    <property type="entry name" value="HAMP_dom"/>
</dbReference>
<dbReference type="GO" id="GO:0007165">
    <property type="term" value="P:signal transduction"/>
    <property type="evidence" value="ECO:0007669"/>
    <property type="project" value="UniProtKB-KW"/>
</dbReference>
<comment type="subcellular location">
    <subcellularLocation>
        <location evidence="1">Membrane</location>
    </subcellularLocation>
</comment>
<keyword evidence="6" id="KW-1133">Transmembrane helix</keyword>
<evidence type="ECO:0000313" key="10">
    <source>
        <dbReference type="EMBL" id="NVZ08873.1"/>
    </source>
</evidence>
<accession>A0A850RIL0</accession>
<dbReference type="Proteomes" id="UP000592294">
    <property type="component" value="Unassembled WGS sequence"/>
</dbReference>
<evidence type="ECO:0000256" key="2">
    <source>
        <dbReference type="ARBA" id="ARBA00022481"/>
    </source>
</evidence>
<keyword evidence="6" id="KW-0812">Transmembrane</keyword>
<dbReference type="Pfam" id="PF08376">
    <property type="entry name" value="NIT"/>
    <property type="match status" value="1"/>
</dbReference>
<dbReference type="InterPro" id="IPR000014">
    <property type="entry name" value="PAS"/>
</dbReference>
<dbReference type="PROSITE" id="PS50111">
    <property type="entry name" value="CHEMOTAXIS_TRANSDUC_2"/>
    <property type="match status" value="1"/>
</dbReference>
<dbReference type="PRINTS" id="PR00260">
    <property type="entry name" value="CHEMTRNSDUCR"/>
</dbReference>
<proteinExistence type="inferred from homology"/>
<dbReference type="GO" id="GO:0006935">
    <property type="term" value="P:chemotaxis"/>
    <property type="evidence" value="ECO:0007669"/>
    <property type="project" value="InterPro"/>
</dbReference>
<evidence type="ECO:0000256" key="1">
    <source>
        <dbReference type="ARBA" id="ARBA00004370"/>
    </source>
</evidence>